<proteinExistence type="predicted"/>
<dbReference type="Proteomes" id="UP000790377">
    <property type="component" value="Unassembled WGS sequence"/>
</dbReference>
<name>A0ACB8AHW6_9AGAM</name>
<sequence>MSARPSLPDGLNEAVLQDFVLPTELGGNASAATKELVAQWFYVFRCWNFARRTGKHLKLREVSIQPKLGDSQRKEAQVVVDLTVTEDMLNSYGKMHGGCIMYLVDIRCSTLPVIAMSQATDGNGNPGVSQNINIIYHAPASPGDELKLITTSTTMGARTMTASIEIWDVTHHRLVASATQVKMAASQARL</sequence>
<keyword evidence="2" id="KW-1185">Reference proteome</keyword>
<reference evidence="1" key="1">
    <citation type="journal article" date="2021" name="New Phytol.">
        <title>Evolutionary innovations through gain and loss of genes in the ectomycorrhizal Boletales.</title>
        <authorList>
            <person name="Wu G."/>
            <person name="Miyauchi S."/>
            <person name="Morin E."/>
            <person name="Kuo A."/>
            <person name="Drula E."/>
            <person name="Varga T."/>
            <person name="Kohler A."/>
            <person name="Feng B."/>
            <person name="Cao Y."/>
            <person name="Lipzen A."/>
            <person name="Daum C."/>
            <person name="Hundley H."/>
            <person name="Pangilinan J."/>
            <person name="Johnson J."/>
            <person name="Barry K."/>
            <person name="LaButti K."/>
            <person name="Ng V."/>
            <person name="Ahrendt S."/>
            <person name="Min B."/>
            <person name="Choi I.G."/>
            <person name="Park H."/>
            <person name="Plett J.M."/>
            <person name="Magnuson J."/>
            <person name="Spatafora J.W."/>
            <person name="Nagy L.G."/>
            <person name="Henrissat B."/>
            <person name="Grigoriev I.V."/>
            <person name="Yang Z.L."/>
            <person name="Xu J."/>
            <person name="Martin F.M."/>
        </authorList>
    </citation>
    <scope>NUCLEOTIDE SEQUENCE</scope>
    <source>
        <strain evidence="1">ATCC 28755</strain>
    </source>
</reference>
<dbReference type="EMBL" id="MU267640">
    <property type="protein sequence ID" value="KAH7912941.1"/>
    <property type="molecule type" value="Genomic_DNA"/>
</dbReference>
<evidence type="ECO:0000313" key="1">
    <source>
        <dbReference type="EMBL" id="KAH7912941.1"/>
    </source>
</evidence>
<protein>
    <submittedName>
        <fullName evidence="1">HotDog domain-containing protein</fullName>
    </submittedName>
</protein>
<gene>
    <name evidence="1" type="ORF">BJ138DRAFT_1147117</name>
</gene>
<evidence type="ECO:0000313" key="2">
    <source>
        <dbReference type="Proteomes" id="UP000790377"/>
    </source>
</evidence>
<comment type="caution">
    <text evidence="1">The sequence shown here is derived from an EMBL/GenBank/DDBJ whole genome shotgun (WGS) entry which is preliminary data.</text>
</comment>
<accession>A0ACB8AHW6</accession>
<organism evidence="1 2">
    <name type="scientific">Hygrophoropsis aurantiaca</name>
    <dbReference type="NCBI Taxonomy" id="72124"/>
    <lineage>
        <taxon>Eukaryota</taxon>
        <taxon>Fungi</taxon>
        <taxon>Dikarya</taxon>
        <taxon>Basidiomycota</taxon>
        <taxon>Agaricomycotina</taxon>
        <taxon>Agaricomycetes</taxon>
        <taxon>Agaricomycetidae</taxon>
        <taxon>Boletales</taxon>
        <taxon>Coniophorineae</taxon>
        <taxon>Hygrophoropsidaceae</taxon>
        <taxon>Hygrophoropsis</taxon>
    </lineage>
</organism>